<dbReference type="Proteomes" id="UP000045285">
    <property type="component" value="Unassembled WGS sequence"/>
</dbReference>
<keyword evidence="3" id="KW-1185">Reference proteome</keyword>
<gene>
    <name evidence="2" type="ORF">MPL3356_340174</name>
</gene>
<accession>A0A090DVS1</accession>
<evidence type="ECO:0000313" key="2">
    <source>
        <dbReference type="EMBL" id="CDX21096.1"/>
    </source>
</evidence>
<reference evidence="3" key="1">
    <citation type="submission" date="2014-08" db="EMBL/GenBank/DDBJ databases">
        <authorList>
            <person name="Moulin L."/>
        </authorList>
    </citation>
    <scope>NUCLEOTIDE SEQUENCE [LARGE SCALE GENOMIC DNA]</scope>
</reference>
<dbReference type="Pfam" id="PF26354">
    <property type="entry name" value="DMF_alpha"/>
    <property type="match status" value="1"/>
</dbReference>
<organism evidence="2 3">
    <name type="scientific">Mesorhizobium plurifarium</name>
    <dbReference type="NCBI Taxonomy" id="69974"/>
    <lineage>
        <taxon>Bacteria</taxon>
        <taxon>Pseudomonadati</taxon>
        <taxon>Pseudomonadota</taxon>
        <taxon>Alphaproteobacteria</taxon>
        <taxon>Hyphomicrobiales</taxon>
        <taxon>Phyllobacteriaceae</taxon>
        <taxon>Mesorhizobium</taxon>
    </lineage>
</organism>
<name>A0A090DVS1_MESPL</name>
<proteinExistence type="predicted"/>
<feature type="domain" description="N,N-dimethylformamidase alpha subunit" evidence="1">
    <location>
        <begin position="12"/>
        <end position="94"/>
    </location>
</feature>
<dbReference type="EMBL" id="CCMZ01000028">
    <property type="protein sequence ID" value="CDX21096.1"/>
    <property type="molecule type" value="Genomic_DNA"/>
</dbReference>
<protein>
    <recommendedName>
        <fullName evidence="1">N,N-dimethylformamidase alpha subunit domain-containing protein</fullName>
    </recommendedName>
</protein>
<sequence>MNFADPSEALALASEFRRAPFGHHSPNLQKLLRIFRSVPIAGKHALLTIRPNRSWMLVTLTGIPGRPMTKHEDIIFEDLAEAEWYVFRQRWRQHFGTELPDGVEA</sequence>
<evidence type="ECO:0000259" key="1">
    <source>
        <dbReference type="Pfam" id="PF26354"/>
    </source>
</evidence>
<dbReference type="InterPro" id="IPR058713">
    <property type="entry name" value="DMF_alpha_dom"/>
</dbReference>
<evidence type="ECO:0000313" key="3">
    <source>
        <dbReference type="Proteomes" id="UP000045285"/>
    </source>
</evidence>
<dbReference type="AlphaFoldDB" id="A0A090DVS1"/>